<dbReference type="PANTHER" id="PTHR33710">
    <property type="entry name" value="BNAC02G09200D PROTEIN"/>
    <property type="match status" value="1"/>
</dbReference>
<evidence type="ECO:0000313" key="1">
    <source>
        <dbReference type="EMBL" id="KAK9951573.1"/>
    </source>
</evidence>
<dbReference type="AlphaFoldDB" id="A0AAW1YSF5"/>
<reference evidence="1 2" key="1">
    <citation type="journal article" date="2023" name="G3 (Bethesda)">
        <title>A chromosome-length genome assembly and annotation of blackberry (Rubus argutus, cv. 'Hillquist').</title>
        <authorList>
            <person name="Bruna T."/>
            <person name="Aryal R."/>
            <person name="Dudchenko O."/>
            <person name="Sargent D.J."/>
            <person name="Mead D."/>
            <person name="Buti M."/>
            <person name="Cavallini A."/>
            <person name="Hytonen T."/>
            <person name="Andres J."/>
            <person name="Pham M."/>
            <person name="Weisz D."/>
            <person name="Mascagni F."/>
            <person name="Usai G."/>
            <person name="Natali L."/>
            <person name="Bassil N."/>
            <person name="Fernandez G.E."/>
            <person name="Lomsadze A."/>
            <person name="Armour M."/>
            <person name="Olukolu B."/>
            <person name="Poorten T."/>
            <person name="Britton C."/>
            <person name="Davik J."/>
            <person name="Ashrafi H."/>
            <person name="Aiden E.L."/>
            <person name="Borodovsky M."/>
            <person name="Worthington M."/>
        </authorList>
    </citation>
    <scope>NUCLEOTIDE SEQUENCE [LARGE SCALE GENOMIC DNA]</scope>
    <source>
        <strain evidence="1">PI 553951</strain>
    </source>
</reference>
<dbReference type="Gene3D" id="3.60.10.10">
    <property type="entry name" value="Endonuclease/exonuclease/phosphatase"/>
    <property type="match status" value="1"/>
</dbReference>
<dbReference type="EMBL" id="JBEDUW010000001">
    <property type="protein sequence ID" value="KAK9951573.1"/>
    <property type="molecule type" value="Genomic_DNA"/>
</dbReference>
<proteinExistence type="predicted"/>
<dbReference type="Proteomes" id="UP001457282">
    <property type="component" value="Unassembled WGS sequence"/>
</dbReference>
<sequence length="118" mass="14444">MTDFNNFITDTNLYDTALQNAEFTWSNNRKNAIWYRLDRFLFSTGWEDDFPDVRQIALPRVTSDHSPVLLDTIKVKWGPTPFRFENLWLEHHSFKDDFKKWWREEIVFGWDGFKFMRK</sequence>
<comment type="caution">
    <text evidence="1">The sequence shown here is derived from an EMBL/GenBank/DDBJ whole genome shotgun (WGS) entry which is preliminary data.</text>
</comment>
<accession>A0AAW1YSF5</accession>
<dbReference type="PANTHER" id="PTHR33710:SF71">
    <property type="entry name" value="ENDONUCLEASE_EXONUCLEASE_PHOSPHATASE DOMAIN-CONTAINING PROTEIN"/>
    <property type="match status" value="1"/>
</dbReference>
<organism evidence="1 2">
    <name type="scientific">Rubus argutus</name>
    <name type="common">Southern blackberry</name>
    <dbReference type="NCBI Taxonomy" id="59490"/>
    <lineage>
        <taxon>Eukaryota</taxon>
        <taxon>Viridiplantae</taxon>
        <taxon>Streptophyta</taxon>
        <taxon>Embryophyta</taxon>
        <taxon>Tracheophyta</taxon>
        <taxon>Spermatophyta</taxon>
        <taxon>Magnoliopsida</taxon>
        <taxon>eudicotyledons</taxon>
        <taxon>Gunneridae</taxon>
        <taxon>Pentapetalae</taxon>
        <taxon>rosids</taxon>
        <taxon>fabids</taxon>
        <taxon>Rosales</taxon>
        <taxon>Rosaceae</taxon>
        <taxon>Rosoideae</taxon>
        <taxon>Rosoideae incertae sedis</taxon>
        <taxon>Rubus</taxon>
    </lineage>
</organism>
<gene>
    <name evidence="1" type="ORF">M0R45_007011</name>
</gene>
<keyword evidence="2" id="KW-1185">Reference proteome</keyword>
<name>A0AAW1YSF5_RUBAR</name>
<protein>
    <submittedName>
        <fullName evidence="1">Uncharacterized protein</fullName>
    </submittedName>
</protein>
<dbReference type="SUPFAM" id="SSF56219">
    <property type="entry name" value="DNase I-like"/>
    <property type="match status" value="1"/>
</dbReference>
<dbReference type="InterPro" id="IPR036691">
    <property type="entry name" value="Endo/exonu/phosph_ase_sf"/>
</dbReference>
<evidence type="ECO:0000313" key="2">
    <source>
        <dbReference type="Proteomes" id="UP001457282"/>
    </source>
</evidence>